<dbReference type="InterPro" id="IPR002898">
    <property type="entry name" value="MotA_ExbB_proton_chnl"/>
</dbReference>
<feature type="transmembrane region" description="Helical" evidence="9">
    <location>
        <begin position="16"/>
        <end position="38"/>
    </location>
</feature>
<keyword evidence="3" id="KW-1003">Cell membrane</keyword>
<comment type="subcellular location">
    <subcellularLocation>
        <location evidence="1">Cell membrane</location>
        <topology evidence="1">Multi-pass membrane protein</topology>
    </subcellularLocation>
    <subcellularLocation>
        <location evidence="8">Membrane</location>
        <topology evidence="8">Multi-pass membrane protein</topology>
    </subcellularLocation>
</comment>
<evidence type="ECO:0000256" key="4">
    <source>
        <dbReference type="ARBA" id="ARBA00022692"/>
    </source>
</evidence>
<evidence type="ECO:0000256" key="8">
    <source>
        <dbReference type="RuleBase" id="RU004057"/>
    </source>
</evidence>
<feature type="domain" description="MotA/TolQ/ExbB proton channel" evidence="10">
    <location>
        <begin position="76"/>
        <end position="191"/>
    </location>
</feature>
<keyword evidence="2 8" id="KW-0813">Transport</keyword>
<reference evidence="11 12" key="1">
    <citation type="submission" date="2015-08" db="EMBL/GenBank/DDBJ databases">
        <authorList>
            <person name="Babu N.S."/>
            <person name="Beckwith C.J."/>
            <person name="Beseler K.G."/>
            <person name="Brison A."/>
            <person name="Carone J.V."/>
            <person name="Caskin T.P."/>
            <person name="Diamond M."/>
            <person name="Durham M.E."/>
            <person name="Foxe J.M."/>
            <person name="Go M."/>
            <person name="Henderson B.A."/>
            <person name="Jones I.B."/>
            <person name="McGettigan J.A."/>
            <person name="Micheletti S.J."/>
            <person name="Nasrallah M.E."/>
            <person name="Ortiz D."/>
            <person name="Piller C.R."/>
            <person name="Privatt S.R."/>
            <person name="Schneider S.L."/>
            <person name="Sharp S."/>
            <person name="Smith T.C."/>
            <person name="Stanton J.D."/>
            <person name="Ullery H.E."/>
            <person name="Wilson R.J."/>
            <person name="Serrano M.G."/>
            <person name="Buck G."/>
            <person name="Lee V."/>
            <person name="Wang Y."/>
            <person name="Carvalho R."/>
            <person name="Voegtly L."/>
            <person name="Shi R."/>
            <person name="Duckworth R."/>
            <person name="Johnson A."/>
            <person name="Loviza R."/>
            <person name="Walstead R."/>
            <person name="Shah Z."/>
            <person name="Kiflezghi M."/>
            <person name="Wade K."/>
            <person name="Ball S.L."/>
            <person name="Bradley K.W."/>
            <person name="Asai D.J."/>
            <person name="Bowman C.A."/>
            <person name="Russell D.A."/>
            <person name="Pope W.H."/>
            <person name="Jacobs-Sera D."/>
            <person name="Hendrix R.W."/>
            <person name="Hatfull G.F."/>
        </authorList>
    </citation>
    <scope>NUCLEOTIDE SEQUENCE [LARGE SCALE GENOMIC DNA]</scope>
    <source>
        <strain evidence="11 12">DSM 27710</strain>
    </source>
</reference>
<dbReference type="InterPro" id="IPR050790">
    <property type="entry name" value="ExbB/TolQ_transport"/>
</dbReference>
<feature type="transmembrane region" description="Helical" evidence="9">
    <location>
        <begin position="114"/>
        <end position="136"/>
    </location>
</feature>
<evidence type="ECO:0000256" key="9">
    <source>
        <dbReference type="SAM" id="Phobius"/>
    </source>
</evidence>
<dbReference type="RefSeq" id="WP_050726314.1">
    <property type="nucleotide sequence ID" value="NZ_CP012332.1"/>
</dbReference>
<evidence type="ECO:0000256" key="2">
    <source>
        <dbReference type="ARBA" id="ARBA00022448"/>
    </source>
</evidence>
<dbReference type="Proteomes" id="UP000055590">
    <property type="component" value="Chromosome"/>
</dbReference>
<comment type="similarity">
    <text evidence="8">Belongs to the exbB/tolQ family.</text>
</comment>
<evidence type="ECO:0000256" key="5">
    <source>
        <dbReference type="ARBA" id="ARBA00022927"/>
    </source>
</evidence>
<sequence>MLVENLLKLALLGSTWVMYLLLILSVFSIGAIAERWWFFRRGSRGVDELRDRLAQLVARRDVAGARALLSSSPSTEARVLAPALDMLAGGPGALADAIDSELGRRRKELERGMNFLGTVGSNAPFIGLFGTVIGVIEAFAHLGAGQNDAAMANVMAGIAEALVATGVGLFVAIPAVVGFNWFQKKISSVEDNLGSISKQLSAVLQTHPARMSDEPRSPSVAAA</sequence>
<dbReference type="EMBL" id="CP012332">
    <property type="protein sequence ID" value="AKU92099.1"/>
    <property type="molecule type" value="Genomic_DNA"/>
</dbReference>
<evidence type="ECO:0000313" key="11">
    <source>
        <dbReference type="EMBL" id="AKU92099.1"/>
    </source>
</evidence>
<feature type="transmembrane region" description="Helical" evidence="9">
    <location>
        <begin position="156"/>
        <end position="182"/>
    </location>
</feature>
<dbReference type="Pfam" id="PF01618">
    <property type="entry name" value="MotA_ExbB"/>
    <property type="match status" value="1"/>
</dbReference>
<organism evidence="11 12">
    <name type="scientific">Vulgatibacter incomptus</name>
    <dbReference type="NCBI Taxonomy" id="1391653"/>
    <lineage>
        <taxon>Bacteria</taxon>
        <taxon>Pseudomonadati</taxon>
        <taxon>Myxococcota</taxon>
        <taxon>Myxococcia</taxon>
        <taxon>Myxococcales</taxon>
        <taxon>Cystobacterineae</taxon>
        <taxon>Vulgatibacteraceae</taxon>
        <taxon>Vulgatibacter</taxon>
    </lineage>
</organism>
<dbReference type="KEGG" id="vin:AKJ08_2486"/>
<keyword evidence="12" id="KW-1185">Reference proteome</keyword>
<accession>A0A0K1PG61</accession>
<gene>
    <name evidence="11" type="ORF">AKJ08_2486</name>
</gene>
<evidence type="ECO:0000256" key="7">
    <source>
        <dbReference type="ARBA" id="ARBA00023136"/>
    </source>
</evidence>
<proteinExistence type="inferred from homology"/>
<evidence type="ECO:0000313" key="12">
    <source>
        <dbReference type="Proteomes" id="UP000055590"/>
    </source>
</evidence>
<evidence type="ECO:0000256" key="1">
    <source>
        <dbReference type="ARBA" id="ARBA00004651"/>
    </source>
</evidence>
<name>A0A0K1PG61_9BACT</name>
<evidence type="ECO:0000256" key="6">
    <source>
        <dbReference type="ARBA" id="ARBA00022989"/>
    </source>
</evidence>
<keyword evidence="5 8" id="KW-0653">Protein transport</keyword>
<evidence type="ECO:0000256" key="3">
    <source>
        <dbReference type="ARBA" id="ARBA00022475"/>
    </source>
</evidence>
<keyword evidence="7 9" id="KW-0472">Membrane</keyword>
<dbReference type="STRING" id="1391653.AKJ08_2486"/>
<evidence type="ECO:0000259" key="10">
    <source>
        <dbReference type="Pfam" id="PF01618"/>
    </source>
</evidence>
<dbReference type="PANTHER" id="PTHR30625">
    <property type="entry name" value="PROTEIN TOLQ"/>
    <property type="match status" value="1"/>
</dbReference>
<dbReference type="GO" id="GO:0005886">
    <property type="term" value="C:plasma membrane"/>
    <property type="evidence" value="ECO:0007669"/>
    <property type="project" value="UniProtKB-SubCell"/>
</dbReference>
<keyword evidence="4 9" id="KW-0812">Transmembrane</keyword>
<dbReference type="OrthoDB" id="9805133at2"/>
<dbReference type="AlphaFoldDB" id="A0A0K1PG61"/>
<protein>
    <submittedName>
        <fullName evidence="11">MotA/TolQ/ExbB proton channel family protein</fullName>
    </submittedName>
</protein>
<dbReference type="PANTHER" id="PTHR30625:SF15">
    <property type="entry name" value="BIOPOLYMER TRANSPORT PROTEIN EXBB"/>
    <property type="match status" value="1"/>
</dbReference>
<keyword evidence="6 9" id="KW-1133">Transmembrane helix</keyword>
<dbReference type="GO" id="GO:0017038">
    <property type="term" value="P:protein import"/>
    <property type="evidence" value="ECO:0007669"/>
    <property type="project" value="TreeGrafter"/>
</dbReference>